<dbReference type="EMBL" id="JAGKHQ010000016">
    <property type="protein sequence ID" value="KAG7494196.1"/>
    <property type="molecule type" value="Genomic_DNA"/>
</dbReference>
<organism evidence="1 2">
    <name type="scientific">Solea senegalensis</name>
    <name type="common">Senegalese sole</name>
    <dbReference type="NCBI Taxonomy" id="28829"/>
    <lineage>
        <taxon>Eukaryota</taxon>
        <taxon>Metazoa</taxon>
        <taxon>Chordata</taxon>
        <taxon>Craniata</taxon>
        <taxon>Vertebrata</taxon>
        <taxon>Euteleostomi</taxon>
        <taxon>Actinopterygii</taxon>
        <taxon>Neopterygii</taxon>
        <taxon>Teleostei</taxon>
        <taxon>Neoteleostei</taxon>
        <taxon>Acanthomorphata</taxon>
        <taxon>Carangaria</taxon>
        <taxon>Pleuronectiformes</taxon>
        <taxon>Pleuronectoidei</taxon>
        <taxon>Soleidae</taxon>
        <taxon>Solea</taxon>
    </lineage>
</organism>
<comment type="caution">
    <text evidence="1">The sequence shown here is derived from an EMBL/GenBank/DDBJ whole genome shotgun (WGS) entry which is preliminary data.</text>
</comment>
<name>A0AAV6QM82_SOLSE</name>
<dbReference type="AlphaFoldDB" id="A0AAV6QM82"/>
<accession>A0AAV6QM82</accession>
<gene>
    <name evidence="1" type="ORF">JOB18_025396</name>
</gene>
<keyword evidence="2" id="KW-1185">Reference proteome</keyword>
<reference evidence="1 2" key="1">
    <citation type="journal article" date="2021" name="Sci. Rep.">
        <title>Chromosome anchoring in Senegalese sole (Solea senegalensis) reveals sex-associated markers and genome rearrangements in flatfish.</title>
        <authorList>
            <person name="Guerrero-Cozar I."/>
            <person name="Gomez-Garrido J."/>
            <person name="Berbel C."/>
            <person name="Martinez-Blanch J.F."/>
            <person name="Alioto T."/>
            <person name="Claros M.G."/>
            <person name="Gagnaire P.A."/>
            <person name="Manchado M."/>
        </authorList>
    </citation>
    <scope>NUCLEOTIDE SEQUENCE [LARGE SCALE GENOMIC DNA]</scope>
    <source>
        <strain evidence="1">Sse05_10M</strain>
    </source>
</reference>
<proteinExistence type="predicted"/>
<evidence type="ECO:0000313" key="2">
    <source>
        <dbReference type="Proteomes" id="UP000693946"/>
    </source>
</evidence>
<protein>
    <submittedName>
        <fullName evidence="1">Uncharacterized protein</fullName>
    </submittedName>
</protein>
<dbReference type="Proteomes" id="UP000693946">
    <property type="component" value="Linkage Group LG4"/>
</dbReference>
<evidence type="ECO:0000313" key="1">
    <source>
        <dbReference type="EMBL" id="KAG7494196.1"/>
    </source>
</evidence>
<sequence>MISYRDLNIVLIWYRVVSVEHFPSSCIWLNKPFKNKANVQGDKQKTESAANDIDHTWRLPFHGFPAFLDHCLVQSEPPGPVDAGAHTVAALCCFHTESDFALQSKSKKLDNISKGQIIFRNDDLVDIDPSLPERR</sequence>